<organism evidence="6 7">
    <name type="scientific">Candidatus Kaiserbacteria bacterium RIFCSPLOWO2_01_FULL_53_17</name>
    <dbReference type="NCBI Taxonomy" id="1798511"/>
    <lineage>
        <taxon>Bacteria</taxon>
        <taxon>Candidatus Kaiseribacteriota</taxon>
    </lineage>
</organism>
<dbReference type="AlphaFoldDB" id="A0A1F6EGG5"/>
<accession>A0A1F6EGG5</accession>
<reference evidence="6 7" key="1">
    <citation type="journal article" date="2016" name="Nat. Commun.">
        <title>Thousands of microbial genomes shed light on interconnected biogeochemical processes in an aquifer system.</title>
        <authorList>
            <person name="Anantharaman K."/>
            <person name="Brown C.T."/>
            <person name="Hug L.A."/>
            <person name="Sharon I."/>
            <person name="Castelle C.J."/>
            <person name="Probst A.J."/>
            <person name="Thomas B.C."/>
            <person name="Singh A."/>
            <person name="Wilkins M.J."/>
            <person name="Karaoz U."/>
            <person name="Brodie E.L."/>
            <person name="Williams K.H."/>
            <person name="Hubbard S.S."/>
            <person name="Banfield J.F."/>
        </authorList>
    </citation>
    <scope>NUCLEOTIDE SEQUENCE [LARGE SCALE GENOMIC DNA]</scope>
</reference>
<evidence type="ECO:0000256" key="5">
    <source>
        <dbReference type="SAM" id="Phobius"/>
    </source>
</evidence>
<keyword evidence="1" id="KW-1003">Cell membrane</keyword>
<keyword evidence="2 5" id="KW-0812">Transmembrane</keyword>
<dbReference type="Proteomes" id="UP000177306">
    <property type="component" value="Unassembled WGS sequence"/>
</dbReference>
<protein>
    <submittedName>
        <fullName evidence="6">Uncharacterized protein</fullName>
    </submittedName>
</protein>
<dbReference type="InterPro" id="IPR019691">
    <property type="entry name" value="DUF2585"/>
</dbReference>
<gene>
    <name evidence="6" type="ORF">A3A38_03635</name>
</gene>
<feature type="transmembrane region" description="Helical" evidence="5">
    <location>
        <begin position="144"/>
        <end position="162"/>
    </location>
</feature>
<dbReference type="Pfam" id="PF10755">
    <property type="entry name" value="DUF2585"/>
    <property type="match status" value="1"/>
</dbReference>
<evidence type="ECO:0000313" key="7">
    <source>
        <dbReference type="Proteomes" id="UP000177306"/>
    </source>
</evidence>
<feature type="transmembrane region" description="Helical" evidence="5">
    <location>
        <begin position="117"/>
        <end position="138"/>
    </location>
</feature>
<keyword evidence="3 5" id="KW-1133">Transmembrane helix</keyword>
<evidence type="ECO:0000256" key="2">
    <source>
        <dbReference type="ARBA" id="ARBA00022692"/>
    </source>
</evidence>
<evidence type="ECO:0000313" key="6">
    <source>
        <dbReference type="EMBL" id="OGG72726.1"/>
    </source>
</evidence>
<evidence type="ECO:0000256" key="4">
    <source>
        <dbReference type="ARBA" id="ARBA00023136"/>
    </source>
</evidence>
<evidence type="ECO:0000256" key="3">
    <source>
        <dbReference type="ARBA" id="ARBA00022989"/>
    </source>
</evidence>
<evidence type="ECO:0000256" key="1">
    <source>
        <dbReference type="ARBA" id="ARBA00022475"/>
    </source>
</evidence>
<keyword evidence="4 5" id="KW-0472">Membrane</keyword>
<proteinExistence type="predicted"/>
<feature type="transmembrane region" description="Helical" evidence="5">
    <location>
        <begin position="56"/>
        <end position="76"/>
    </location>
</feature>
<feature type="transmembrane region" description="Helical" evidence="5">
    <location>
        <begin position="7"/>
        <end position="26"/>
    </location>
</feature>
<name>A0A1F6EGG5_9BACT</name>
<comment type="caution">
    <text evidence="6">The sequence shown here is derived from an EMBL/GenBank/DDBJ whole genome shotgun (WGS) entry which is preliminary data.</text>
</comment>
<dbReference type="GO" id="GO:0005886">
    <property type="term" value="C:plasma membrane"/>
    <property type="evidence" value="ECO:0007669"/>
    <property type="project" value="InterPro"/>
</dbReference>
<sequence length="187" mass="21006">MNTRIAWVIIGVLGLLLIHAGLLSYMGQPWMYEGGYIKFWHGVVVSGENSQHLSDWYTLSHVIHGIFFYAVLAFLFPRWPVGIRLLIAIGVEMSWELFENTDMIINRYREQALAQGYFGDSIVNSVGDVVAVIIGFIAARRLPAWGSVAVIIALELLALYMIRDSLTFNIIQLIHPIDAIGAWQSAK</sequence>
<dbReference type="EMBL" id="MFLY01000034">
    <property type="protein sequence ID" value="OGG72726.1"/>
    <property type="molecule type" value="Genomic_DNA"/>
</dbReference>